<organism evidence="3 5">
    <name type="scientific">Erysipelothrix amsterdamensis</name>
    <dbReference type="NCBI Taxonomy" id="2929157"/>
    <lineage>
        <taxon>Bacteria</taxon>
        <taxon>Bacillati</taxon>
        <taxon>Bacillota</taxon>
        <taxon>Erysipelotrichia</taxon>
        <taxon>Erysipelotrichales</taxon>
        <taxon>Erysipelotrichaceae</taxon>
        <taxon>Erysipelothrix</taxon>
    </lineage>
</organism>
<dbReference type="EMBL" id="OW659496">
    <property type="protein sequence ID" value="CAH2762885.1"/>
    <property type="molecule type" value="Genomic_DNA"/>
</dbReference>
<name>A0AAU9VK13_9FIRM</name>
<dbReference type="InterPro" id="IPR000905">
    <property type="entry name" value="Gcp-like_dom"/>
</dbReference>
<dbReference type="PANTHER" id="PTHR11735">
    <property type="entry name" value="TRNA N6-ADENOSINE THREONYLCARBAMOYLTRANSFERASE"/>
    <property type="match status" value="1"/>
</dbReference>
<keyword evidence="4" id="KW-1185">Reference proteome</keyword>
<dbReference type="SUPFAM" id="SSF53067">
    <property type="entry name" value="Actin-like ATPase domain"/>
    <property type="match status" value="1"/>
</dbReference>
<dbReference type="InterPro" id="IPR043129">
    <property type="entry name" value="ATPase_NBD"/>
</dbReference>
<evidence type="ECO:0000313" key="4">
    <source>
        <dbReference type="Proteomes" id="UP001154095"/>
    </source>
</evidence>
<feature type="domain" description="Gcp-like" evidence="1">
    <location>
        <begin position="33"/>
        <end position="105"/>
    </location>
</feature>
<protein>
    <submittedName>
        <fullName evidence="3">tRNA (Adenosine(37)-N6)-threonylcarbamoyltransferase complex dimerization subunit type 1 TsaB</fullName>
    </submittedName>
</protein>
<dbReference type="Pfam" id="PF00814">
    <property type="entry name" value="TsaD"/>
    <property type="match status" value="1"/>
</dbReference>
<accession>A0AAU9VK13</accession>
<dbReference type="InterPro" id="IPR022496">
    <property type="entry name" value="T6A_TsaB"/>
</dbReference>
<dbReference type="Proteomes" id="UP001154095">
    <property type="component" value="Chromosome"/>
</dbReference>
<dbReference type="RefSeq" id="WP_254006637.1">
    <property type="nucleotide sequence ID" value="NZ_OW659477.1"/>
</dbReference>
<dbReference type="AlphaFoldDB" id="A0AAU9VK13"/>
<reference evidence="3" key="1">
    <citation type="submission" date="2022-04" db="EMBL/GenBank/DDBJ databases">
        <authorList>
            <person name="Forde T."/>
        </authorList>
    </citation>
    <scope>NUCLEOTIDE SEQUENCE</scope>
    <source>
        <strain evidence="3">A18Y016a</strain>
        <strain evidence="2">A18Y020d</strain>
    </source>
</reference>
<dbReference type="PANTHER" id="PTHR11735:SF11">
    <property type="entry name" value="TRNA THREONYLCARBAMOYLADENOSINE BIOSYNTHESIS PROTEIN TSAB"/>
    <property type="match status" value="1"/>
</dbReference>
<evidence type="ECO:0000313" key="3">
    <source>
        <dbReference type="EMBL" id="CAH2762917.1"/>
    </source>
</evidence>
<gene>
    <name evidence="3" type="primary">tsaB</name>
    <name evidence="3" type="ORF">ERYAMS2_01442</name>
    <name evidence="2" type="ORF">ERYAMS_01148</name>
</gene>
<dbReference type="Gene3D" id="3.30.420.40">
    <property type="match status" value="1"/>
</dbReference>
<evidence type="ECO:0000259" key="1">
    <source>
        <dbReference type="Pfam" id="PF00814"/>
    </source>
</evidence>
<dbReference type="GO" id="GO:0002949">
    <property type="term" value="P:tRNA threonylcarbamoyladenosine modification"/>
    <property type="evidence" value="ECO:0007669"/>
    <property type="project" value="InterPro"/>
</dbReference>
<dbReference type="EMBL" id="OW659477">
    <property type="protein sequence ID" value="CAH2762917.1"/>
    <property type="molecule type" value="Genomic_DNA"/>
</dbReference>
<evidence type="ECO:0000313" key="5">
    <source>
        <dbReference type="Proteomes" id="UP001154111"/>
    </source>
</evidence>
<evidence type="ECO:0000313" key="2">
    <source>
        <dbReference type="EMBL" id="CAH2762885.1"/>
    </source>
</evidence>
<dbReference type="Proteomes" id="UP001154111">
    <property type="component" value="Chromosome"/>
</dbReference>
<dbReference type="GO" id="GO:0005829">
    <property type="term" value="C:cytosol"/>
    <property type="evidence" value="ECO:0007669"/>
    <property type="project" value="TreeGrafter"/>
</dbReference>
<dbReference type="NCBIfam" id="TIGR03725">
    <property type="entry name" value="T6A_YeaZ"/>
    <property type="match status" value="1"/>
</dbReference>
<sequence>MNTLIIDTSHKFLAVGLKVNDVLRVNKQSLMDKKQSEFLLSYVDEAIQEAGLVPMDIDAIVITSGPGSYTGLRIGMTFAKTFALTNHKLEIYKVNTLLSLAGNNNGFSFIDARSDRVFGAFVSDGIVKDERIYTLEELVDINVDLFGDLELVHKTVEQPQIIQNIIDVEKSWEIESNIDLLVPNYLK</sequence>
<proteinExistence type="predicted"/>